<dbReference type="Proteomes" id="UP000887229">
    <property type="component" value="Unassembled WGS sequence"/>
</dbReference>
<dbReference type="InterPro" id="IPR024336">
    <property type="entry name" value="tRNA_splic_suSen54_N"/>
</dbReference>
<comment type="similarity">
    <text evidence="1">Belongs to the SEN54 family.</text>
</comment>
<feature type="region of interest" description="Disordered" evidence="3">
    <location>
        <begin position="43"/>
        <end position="71"/>
    </location>
</feature>
<feature type="region of interest" description="Disordered" evidence="3">
    <location>
        <begin position="410"/>
        <end position="438"/>
    </location>
</feature>
<proteinExistence type="inferred from homology"/>
<feature type="compositionally biased region" description="Basic residues" evidence="3">
    <location>
        <begin position="426"/>
        <end position="438"/>
    </location>
</feature>
<dbReference type="PANTHER" id="PTHR21027">
    <property type="entry name" value="TRNA-SPLICING ENDONUCLEASE SUBUNIT SEN54"/>
    <property type="match status" value="1"/>
</dbReference>
<keyword evidence="5" id="KW-0255">Endonuclease</keyword>
<dbReference type="OrthoDB" id="408683at2759"/>
<reference evidence="5" key="1">
    <citation type="journal article" date="2021" name="IMA Fungus">
        <title>Genomic characterization of three marine fungi, including Emericellopsis atlantica sp. nov. with signatures of a generalist lifestyle and marine biomass degradation.</title>
        <authorList>
            <person name="Hagestad O.C."/>
            <person name="Hou L."/>
            <person name="Andersen J.H."/>
            <person name="Hansen E.H."/>
            <person name="Altermark B."/>
            <person name="Li C."/>
            <person name="Kuhnert E."/>
            <person name="Cox R.J."/>
            <person name="Crous P.W."/>
            <person name="Spatafora J.W."/>
            <person name="Lail K."/>
            <person name="Amirebrahimi M."/>
            <person name="Lipzen A."/>
            <person name="Pangilinan J."/>
            <person name="Andreopoulos W."/>
            <person name="Hayes R.D."/>
            <person name="Ng V."/>
            <person name="Grigoriev I.V."/>
            <person name="Jackson S.A."/>
            <person name="Sutton T.D.S."/>
            <person name="Dobson A.D.W."/>
            <person name="Rama T."/>
        </authorList>
    </citation>
    <scope>NUCLEOTIDE SEQUENCE</scope>
    <source>
        <strain evidence="5">TS7</strain>
    </source>
</reference>
<dbReference type="Pfam" id="PF12928">
    <property type="entry name" value="tRNA_int_end_N2"/>
    <property type="match status" value="1"/>
</dbReference>
<feature type="compositionally biased region" description="Basic and acidic residues" evidence="3">
    <location>
        <begin position="52"/>
        <end position="64"/>
    </location>
</feature>
<dbReference type="GeneID" id="70292860"/>
<dbReference type="GO" id="GO:0004519">
    <property type="term" value="F:endonuclease activity"/>
    <property type="evidence" value="ECO:0007669"/>
    <property type="project" value="UniProtKB-KW"/>
</dbReference>
<dbReference type="RefSeq" id="XP_046121452.1">
    <property type="nucleotide sequence ID" value="XM_046261957.1"/>
</dbReference>
<comment type="caution">
    <text evidence="5">The sequence shown here is derived from an EMBL/GenBank/DDBJ whole genome shotgun (WGS) entry which is preliminary data.</text>
</comment>
<dbReference type="InterPro" id="IPR024337">
    <property type="entry name" value="tRNA_splic_suSen54"/>
</dbReference>
<keyword evidence="2" id="KW-0819">tRNA processing</keyword>
<dbReference type="PANTHER" id="PTHR21027:SF1">
    <property type="entry name" value="TRNA-SPLICING ENDONUCLEASE SUBUNIT SEN54"/>
    <property type="match status" value="1"/>
</dbReference>
<evidence type="ECO:0000313" key="6">
    <source>
        <dbReference type="Proteomes" id="UP000887229"/>
    </source>
</evidence>
<evidence type="ECO:0000256" key="3">
    <source>
        <dbReference type="SAM" id="MobiDB-lite"/>
    </source>
</evidence>
<keyword evidence="5" id="KW-0378">Hydrolase</keyword>
<dbReference type="EMBL" id="MU251245">
    <property type="protein sequence ID" value="KAG9257528.1"/>
    <property type="molecule type" value="Genomic_DNA"/>
</dbReference>
<evidence type="ECO:0000256" key="2">
    <source>
        <dbReference type="ARBA" id="ARBA00022694"/>
    </source>
</evidence>
<keyword evidence="5" id="KW-0540">Nuclease</keyword>
<dbReference type="GO" id="GO:0000379">
    <property type="term" value="P:tRNA-type intron splice site recognition and cleavage"/>
    <property type="evidence" value="ECO:0007669"/>
    <property type="project" value="TreeGrafter"/>
</dbReference>
<organism evidence="5 6">
    <name type="scientific">Emericellopsis atlantica</name>
    <dbReference type="NCBI Taxonomy" id="2614577"/>
    <lineage>
        <taxon>Eukaryota</taxon>
        <taxon>Fungi</taxon>
        <taxon>Dikarya</taxon>
        <taxon>Ascomycota</taxon>
        <taxon>Pezizomycotina</taxon>
        <taxon>Sordariomycetes</taxon>
        <taxon>Hypocreomycetidae</taxon>
        <taxon>Hypocreales</taxon>
        <taxon>Bionectriaceae</taxon>
        <taxon>Emericellopsis</taxon>
    </lineage>
</organism>
<dbReference type="GO" id="GO:0000214">
    <property type="term" value="C:tRNA-intron endonuclease complex"/>
    <property type="evidence" value="ECO:0007669"/>
    <property type="project" value="TreeGrafter"/>
</dbReference>
<name>A0A9P7ZSI5_9HYPO</name>
<protein>
    <submittedName>
        <fullName evidence="5">tRNA-splicing endonuclease subunit sen54 N-term-domain-containing protein</fullName>
    </submittedName>
</protein>
<feature type="region of interest" description="Disordered" evidence="3">
    <location>
        <begin position="1"/>
        <end position="30"/>
    </location>
</feature>
<keyword evidence="6" id="KW-1185">Reference proteome</keyword>
<evidence type="ECO:0000256" key="1">
    <source>
        <dbReference type="ARBA" id="ARBA00005736"/>
    </source>
</evidence>
<feature type="domain" description="tRNA-splicing endonuclease subunit Sen54 N-terminal" evidence="4">
    <location>
        <begin position="79"/>
        <end position="158"/>
    </location>
</feature>
<evidence type="ECO:0000259" key="4">
    <source>
        <dbReference type="Pfam" id="PF12928"/>
    </source>
</evidence>
<dbReference type="AlphaFoldDB" id="A0A9P7ZSI5"/>
<gene>
    <name evidence="5" type="ORF">F5Z01DRAFT_633465</name>
</gene>
<sequence length="438" mass="48938">MAFDDDDSPFSTRPDAQPATAEEALEDEDVPDFKHFAAMFASKKGVSSKAIRKGEKDFESHGTRAQDSALEASRSAMEEVLSYARVHRRDTWVRGWFFPERLAGSVEEQRVVAVEHEKGSWVRDIGKVHKDAGDFARLWLLPEEALYLVERGTLDLWWPDQPFEEIMTKTIEKAEGYGPDDYDVGLPLSLEAAYAMLLGEEGDRGKVSMAKFQVYSHLKRGGFHILRAPTDLSPPEPLRTPAAPTLWQWLVSLLPTRTPEPAGWGPLVRPGLYRAYKPIYQQLNIIPRHKPVVRPTSPPEPHDPFKVFFHVWKSGGAPFSKKTPPLPDFRIAVSDTSSSFVPTLEELDALWLSSAPYDPSTLEGPGRMYQRLRQGHRNILVAVVDRGLVNFIRFGEGAFGEEPLVTRFDAPMRGGRKGGGGGRGGRGGRGRGRGRGRR</sequence>
<evidence type="ECO:0000313" key="5">
    <source>
        <dbReference type="EMBL" id="KAG9257528.1"/>
    </source>
</evidence>
<accession>A0A9P7ZSI5</accession>